<organism evidence="1 2">
    <name type="scientific">Flavonifractor plautii</name>
    <name type="common">Fusobacterium plautii</name>
    <dbReference type="NCBI Taxonomy" id="292800"/>
    <lineage>
        <taxon>Bacteria</taxon>
        <taxon>Bacillati</taxon>
        <taxon>Bacillota</taxon>
        <taxon>Clostridia</taxon>
        <taxon>Eubacteriales</taxon>
        <taxon>Oscillospiraceae</taxon>
        <taxon>Flavonifractor</taxon>
    </lineage>
</organism>
<name>A0A174RCE5_FLAPL</name>
<accession>A0A174RCE5</accession>
<proteinExistence type="predicted"/>
<dbReference type="EMBL" id="CYZT01000512">
    <property type="protein sequence ID" value="CUP81821.1"/>
    <property type="molecule type" value="Genomic_DNA"/>
</dbReference>
<dbReference type="AlphaFoldDB" id="A0A174RCE5"/>
<reference evidence="1 2" key="1">
    <citation type="submission" date="2015-09" db="EMBL/GenBank/DDBJ databases">
        <authorList>
            <consortium name="Pathogen Informatics"/>
        </authorList>
    </citation>
    <scope>NUCLEOTIDE SEQUENCE [LARGE SCALE GENOMIC DNA]</scope>
    <source>
        <strain evidence="1 2">2789STDY5608854</strain>
    </source>
</reference>
<evidence type="ECO:0000313" key="1">
    <source>
        <dbReference type="EMBL" id="CUP81821.1"/>
    </source>
</evidence>
<protein>
    <submittedName>
        <fullName evidence="1">Uncharacterized protein</fullName>
    </submittedName>
</protein>
<dbReference type="RefSeq" id="WP_021630554.1">
    <property type="nucleotide sequence ID" value="NZ_JACLYV010000097.1"/>
</dbReference>
<dbReference type="Proteomes" id="UP000095746">
    <property type="component" value="Unassembled WGS sequence"/>
</dbReference>
<gene>
    <name evidence="1" type="ORF">ERS852411_03633</name>
</gene>
<sequence length="58" mass="6669">MKLYQKRNGNMSNQDWLDLGTLLLKLGYVVSIGKEKQSGSMYRSYIEIQGNGLEKEEL</sequence>
<evidence type="ECO:0000313" key="2">
    <source>
        <dbReference type="Proteomes" id="UP000095746"/>
    </source>
</evidence>